<sequence>MDVSGDLNLQWVGDVELHEEVICGLEAQLVASEEEVIGACEEVTVEETVESVPDVVPAAESEILMVPQTNDMESIYIVPQDQGHDYLNIQVTEEVIADNWDRPGPDDGVEIPEAKVTHDTLLEYDDMEIPLPIDQDSYQNARPYPCDFCSRRFRKKANLMNHIVAHQTDRPYGCNLCGSRYVRKCDLNNHLKVHAYAPSSQDGLEDDLNDEDLLVAEQEEDVSTGGNKGRRKKVQSSVPRKRKNNTAAGMPKRNAEEIKIEMGKYVYKPDDAYKDALSFYEDELTDGYFARSGNYASSSRWQMEEISSATGRQQPQSWPITDPTKPYVCQSCGISFAREKALASHARVHGGDSPFECTSCGDMFWDVNSLREHVRIKHGGTIPQQISDAEEYENDVTYTGDNERIGEFYCSTCAVPFHRLDLLKRHQKIHIKTEMDTMEGSSQHHMCNVCGEEFTEALALLAHAELHASRSPSRRCLLCGARCRDEAEVAEHVRQNHAENAPPNTCTLCGKTCKDKRSLLKHSWIHNVDKTFGCTKCVKRFHSKARLRRHMVSHRNKMVACDECGEEFPDGRALVSHRHSHNRELGGRSFPCRECGKTFGSRSSQQIHIRIHTGERPYGCRFCWKAFADGGTLRKHERIHTGEKPYGCAICPRAFNQRVVLREHVRAHHSGPDPKCVGSITPYLCKVCGESYSTSEQIVAHIVQHCDDNTALRRQPQSGPRKYKRRRKTKLETNTVVRRDEFTYDMMENSGGAGGGTGSGTAGNISGSGGVGGSGGTGTGAGVGVGVGVGTGTGTGTGTGGSDSEDNTKRKLGKKNKQRSNVEEGYEKLLKGFDSSLQNINSIVSNSKLNASKSKVSKKKLRKDEKKQEAQTSNQSGRPKMIHTQKTRVPVEVGSDGAKKGQKTKTMVTRTPKVMPNEHKSGIFPGGERNRPRTKNVSYHVEGKSQLTPATFPAKSTKENASTMSTQQLLAVNVKQEPGMKKATSDSRRNNNGNILALGKTQASANKKRSSTVKRSKRQKQPVVKKVLNTLIETNVVEQQQQQLQVLQLRNNNNNNNSTMENSGDPARLMEHAVDGSNLEVAFEASVITAQDDDEVESILPHSTVREMGNRDNVKLSVKVESTSQTRMMTIHSVIAPVDDVPETIIPDTLEYTCEMCSAVFSSRAELLVHVPIHI</sequence>
<keyword evidence="2" id="KW-0479">Metal-binding</keyword>
<evidence type="ECO:0000256" key="1">
    <source>
        <dbReference type="ARBA" id="ARBA00004123"/>
    </source>
</evidence>
<dbReference type="GO" id="GO:0008270">
    <property type="term" value="F:zinc ion binding"/>
    <property type="evidence" value="ECO:0007669"/>
    <property type="project" value="UniProtKB-KW"/>
</dbReference>
<feature type="domain" description="C2H2-type" evidence="12">
    <location>
        <begin position="559"/>
        <end position="586"/>
    </location>
</feature>
<feature type="region of interest" description="Disordered" evidence="11">
    <location>
        <begin position="711"/>
        <end position="733"/>
    </location>
</feature>
<dbReference type="Proteomes" id="UP000504618">
    <property type="component" value="Unplaced"/>
</dbReference>
<feature type="domain" description="C2H2-type" evidence="12">
    <location>
        <begin position="445"/>
        <end position="472"/>
    </location>
</feature>
<dbReference type="GO" id="GO:0000977">
    <property type="term" value="F:RNA polymerase II transcription regulatory region sequence-specific DNA binding"/>
    <property type="evidence" value="ECO:0007669"/>
    <property type="project" value="TreeGrafter"/>
</dbReference>
<evidence type="ECO:0000256" key="7">
    <source>
        <dbReference type="ARBA" id="ARBA00023125"/>
    </source>
</evidence>
<keyword evidence="5" id="KW-0862">Zinc</keyword>
<dbReference type="FunFam" id="3.30.160.60:FF:000260">
    <property type="entry name" value="Spalt-like transcription factor 1"/>
    <property type="match status" value="1"/>
</dbReference>
<feature type="region of interest" description="Disordered" evidence="11">
    <location>
        <begin position="915"/>
        <end position="934"/>
    </location>
</feature>
<dbReference type="SMART" id="SM00355">
    <property type="entry name" value="ZnF_C2H2"/>
    <property type="match status" value="15"/>
</dbReference>
<dbReference type="GO" id="GO:0005634">
    <property type="term" value="C:nucleus"/>
    <property type="evidence" value="ECO:0007669"/>
    <property type="project" value="UniProtKB-SubCell"/>
</dbReference>
<protein>
    <submittedName>
        <fullName evidence="14 15">Uncharacterized protein LOC112461213 isoform X1</fullName>
    </submittedName>
</protein>
<evidence type="ECO:0000256" key="4">
    <source>
        <dbReference type="ARBA" id="ARBA00022771"/>
    </source>
</evidence>
<evidence type="ECO:0000256" key="5">
    <source>
        <dbReference type="ARBA" id="ARBA00022833"/>
    </source>
</evidence>
<dbReference type="GO" id="GO:0000981">
    <property type="term" value="F:DNA-binding transcription factor activity, RNA polymerase II-specific"/>
    <property type="evidence" value="ECO:0007669"/>
    <property type="project" value="TreeGrafter"/>
</dbReference>
<evidence type="ECO:0000256" key="10">
    <source>
        <dbReference type="PROSITE-ProRule" id="PRU00042"/>
    </source>
</evidence>
<keyword evidence="3" id="KW-0677">Repeat</keyword>
<feature type="domain" description="C2H2-type" evidence="12">
    <location>
        <begin position="355"/>
        <end position="383"/>
    </location>
</feature>
<feature type="domain" description="C2H2-type" evidence="12">
    <location>
        <begin position="646"/>
        <end position="674"/>
    </location>
</feature>
<evidence type="ECO:0000256" key="8">
    <source>
        <dbReference type="ARBA" id="ARBA00023163"/>
    </source>
</evidence>
<feature type="compositionally biased region" description="Basic residues" evidence="11">
    <location>
        <begin position="1006"/>
        <end position="1020"/>
    </location>
</feature>
<accession>A0A6J1QID8</accession>
<evidence type="ECO:0000256" key="2">
    <source>
        <dbReference type="ARBA" id="ARBA00022723"/>
    </source>
</evidence>
<gene>
    <name evidence="14 15" type="primary">LOC112461213</name>
</gene>
<dbReference type="PANTHER" id="PTHR24381:SF445">
    <property type="entry name" value="GASTRULA ZINC FINGER PROTEIN XLCGF28.1-LIKE-RELATED"/>
    <property type="match status" value="1"/>
</dbReference>
<dbReference type="FunFam" id="3.30.160.60:FF:001465">
    <property type="entry name" value="Zinc finger protein 560"/>
    <property type="match status" value="1"/>
</dbReference>
<evidence type="ECO:0000256" key="11">
    <source>
        <dbReference type="SAM" id="MobiDB-lite"/>
    </source>
</evidence>
<feature type="domain" description="C2H2-type" evidence="12">
    <location>
        <begin position="144"/>
        <end position="171"/>
    </location>
</feature>
<evidence type="ECO:0000256" key="3">
    <source>
        <dbReference type="ARBA" id="ARBA00022737"/>
    </source>
</evidence>
<keyword evidence="7" id="KW-0238">DNA-binding</keyword>
<evidence type="ECO:0000313" key="14">
    <source>
        <dbReference type="RefSeq" id="XP_024882136.1"/>
    </source>
</evidence>
<dbReference type="FunFam" id="3.30.160.60:FF:000325">
    <property type="entry name" value="ZFP90 zinc finger protein"/>
    <property type="match status" value="1"/>
</dbReference>
<evidence type="ECO:0000259" key="12">
    <source>
        <dbReference type="PROSITE" id="PS50157"/>
    </source>
</evidence>
<keyword evidence="9" id="KW-0539">Nucleus</keyword>
<keyword evidence="13" id="KW-1185">Reference proteome</keyword>
<dbReference type="GeneID" id="112461213"/>
<feature type="region of interest" description="Disordered" evidence="11">
    <location>
        <begin position="977"/>
        <end position="1021"/>
    </location>
</feature>
<feature type="domain" description="C2H2-type" evidence="12">
    <location>
        <begin position="590"/>
        <end position="617"/>
    </location>
</feature>
<feature type="domain" description="C2H2-type" evidence="12">
    <location>
        <begin position="1152"/>
        <end position="1175"/>
    </location>
</feature>
<feature type="domain" description="C2H2-type" evidence="12">
    <location>
        <begin position="683"/>
        <end position="710"/>
    </location>
</feature>
<dbReference type="Gene3D" id="3.30.160.60">
    <property type="entry name" value="Classic Zinc Finger"/>
    <property type="match status" value="9"/>
</dbReference>
<dbReference type="FunFam" id="3.30.160.60:FF:000446">
    <property type="entry name" value="Zinc finger protein"/>
    <property type="match status" value="1"/>
</dbReference>
<feature type="compositionally biased region" description="Basic residues" evidence="11">
    <location>
        <begin position="228"/>
        <end position="244"/>
    </location>
</feature>
<dbReference type="InterPro" id="IPR036236">
    <property type="entry name" value="Znf_C2H2_sf"/>
</dbReference>
<dbReference type="PROSITE" id="PS00028">
    <property type="entry name" value="ZINC_FINGER_C2H2_1"/>
    <property type="match status" value="15"/>
</dbReference>
<keyword evidence="6" id="KW-0805">Transcription regulation</keyword>
<evidence type="ECO:0000256" key="6">
    <source>
        <dbReference type="ARBA" id="ARBA00023015"/>
    </source>
</evidence>
<feature type="domain" description="C2H2-type" evidence="12">
    <location>
        <begin position="504"/>
        <end position="531"/>
    </location>
</feature>
<feature type="region of interest" description="Disordered" evidence="11">
    <location>
        <begin position="747"/>
        <end position="771"/>
    </location>
</feature>
<feature type="domain" description="C2H2-type" evidence="12">
    <location>
        <begin position="532"/>
        <end position="559"/>
    </location>
</feature>
<evidence type="ECO:0000256" key="9">
    <source>
        <dbReference type="ARBA" id="ARBA00023242"/>
    </source>
</evidence>
<feature type="domain" description="C2H2-type" evidence="12">
    <location>
        <begin position="172"/>
        <end position="199"/>
    </location>
</feature>
<feature type="region of interest" description="Disordered" evidence="11">
    <location>
        <begin position="850"/>
        <end position="885"/>
    </location>
</feature>
<comment type="subcellular location">
    <subcellularLocation>
        <location evidence="1">Nucleus</location>
    </subcellularLocation>
</comment>
<dbReference type="InterPro" id="IPR013087">
    <property type="entry name" value="Znf_C2H2_type"/>
</dbReference>
<feature type="region of interest" description="Disordered" evidence="11">
    <location>
        <begin position="789"/>
        <end position="823"/>
    </location>
</feature>
<reference evidence="14 15" key="1">
    <citation type="submission" date="2025-04" db="UniProtKB">
        <authorList>
            <consortium name="RefSeq"/>
        </authorList>
    </citation>
    <scope>IDENTIFICATION</scope>
    <source>
        <tissue evidence="14 15">Whole body</tissue>
    </source>
</reference>
<proteinExistence type="predicted"/>
<keyword evidence="8" id="KW-0804">Transcription</keyword>
<dbReference type="RefSeq" id="XP_024882137.1">
    <property type="nucleotide sequence ID" value="XM_025026369.1"/>
</dbReference>
<name>A0A6J1QID8_9HYME</name>
<feature type="compositionally biased region" description="Gly residues" evidence="11">
    <location>
        <begin position="751"/>
        <end position="771"/>
    </location>
</feature>
<feature type="domain" description="C2H2-type" evidence="12">
    <location>
        <begin position="327"/>
        <end position="354"/>
    </location>
</feature>
<evidence type="ECO:0000313" key="15">
    <source>
        <dbReference type="RefSeq" id="XP_024882137.1"/>
    </source>
</evidence>
<dbReference type="GO" id="GO:0000122">
    <property type="term" value="P:negative regulation of transcription by RNA polymerase II"/>
    <property type="evidence" value="ECO:0007669"/>
    <property type="project" value="UniProtKB-ARBA"/>
</dbReference>
<dbReference type="Pfam" id="PF13912">
    <property type="entry name" value="zf-C2H2_6"/>
    <property type="match status" value="1"/>
</dbReference>
<feature type="domain" description="C2H2-type" evidence="12">
    <location>
        <begin position="408"/>
        <end position="435"/>
    </location>
</feature>
<dbReference type="SUPFAM" id="SSF57667">
    <property type="entry name" value="beta-beta-alpha zinc fingers"/>
    <property type="match status" value="7"/>
</dbReference>
<feature type="region of interest" description="Disordered" evidence="11">
    <location>
        <begin position="218"/>
        <end position="254"/>
    </location>
</feature>
<dbReference type="AlphaFoldDB" id="A0A6J1QID8"/>
<feature type="domain" description="C2H2-type" evidence="12">
    <location>
        <begin position="618"/>
        <end position="645"/>
    </location>
</feature>
<dbReference type="OrthoDB" id="8117402at2759"/>
<dbReference type="PANTHER" id="PTHR24381">
    <property type="entry name" value="ZINC FINGER PROTEIN"/>
    <property type="match status" value="1"/>
</dbReference>
<dbReference type="Pfam" id="PF00096">
    <property type="entry name" value="zf-C2H2"/>
    <property type="match status" value="3"/>
</dbReference>
<keyword evidence="4 10" id="KW-0863">Zinc-finger</keyword>
<organism evidence="13 15">
    <name type="scientific">Temnothorax curvispinosus</name>
    <dbReference type="NCBI Taxonomy" id="300111"/>
    <lineage>
        <taxon>Eukaryota</taxon>
        <taxon>Metazoa</taxon>
        <taxon>Ecdysozoa</taxon>
        <taxon>Arthropoda</taxon>
        <taxon>Hexapoda</taxon>
        <taxon>Insecta</taxon>
        <taxon>Pterygota</taxon>
        <taxon>Neoptera</taxon>
        <taxon>Endopterygota</taxon>
        <taxon>Hymenoptera</taxon>
        <taxon>Apocrita</taxon>
        <taxon>Aculeata</taxon>
        <taxon>Formicoidea</taxon>
        <taxon>Formicidae</taxon>
        <taxon>Myrmicinae</taxon>
        <taxon>Temnothorax</taxon>
    </lineage>
</organism>
<evidence type="ECO:0000313" key="13">
    <source>
        <dbReference type="Proteomes" id="UP000504618"/>
    </source>
</evidence>
<dbReference type="PROSITE" id="PS50157">
    <property type="entry name" value="ZINC_FINGER_C2H2_2"/>
    <property type="match status" value="14"/>
</dbReference>
<feature type="compositionally biased region" description="Basic and acidic residues" evidence="11">
    <location>
        <begin position="978"/>
        <end position="989"/>
    </location>
</feature>
<feature type="compositionally biased region" description="Gly residues" evidence="11">
    <location>
        <begin position="789"/>
        <end position="801"/>
    </location>
</feature>
<dbReference type="RefSeq" id="XP_024882136.1">
    <property type="nucleotide sequence ID" value="XM_025026368.1"/>
</dbReference>